<keyword evidence="2 8" id="KW-0813">Transport</keyword>
<dbReference type="GO" id="GO:0015344">
    <property type="term" value="F:siderophore uptake transmembrane transporter activity"/>
    <property type="evidence" value="ECO:0007669"/>
    <property type="project" value="TreeGrafter"/>
</dbReference>
<keyword evidence="5 9" id="KW-0798">TonB box</keyword>
<evidence type="ECO:0000256" key="9">
    <source>
        <dbReference type="RuleBase" id="RU003357"/>
    </source>
</evidence>
<accession>A0A831SRC8</accession>
<proteinExistence type="inferred from homology"/>
<evidence type="ECO:0000256" key="5">
    <source>
        <dbReference type="ARBA" id="ARBA00023077"/>
    </source>
</evidence>
<name>A0A831SRC8_PROAE</name>
<feature type="signal peptide" evidence="10">
    <location>
        <begin position="1"/>
        <end position="28"/>
    </location>
</feature>
<feature type="chain" id="PRO_5032883911" evidence="10">
    <location>
        <begin position="29"/>
        <end position="698"/>
    </location>
</feature>
<organism evidence="13">
    <name type="scientific">Prosthecochloris aestuarii</name>
    <dbReference type="NCBI Taxonomy" id="1102"/>
    <lineage>
        <taxon>Bacteria</taxon>
        <taxon>Pseudomonadati</taxon>
        <taxon>Chlorobiota</taxon>
        <taxon>Chlorobiia</taxon>
        <taxon>Chlorobiales</taxon>
        <taxon>Chlorobiaceae</taxon>
        <taxon>Prosthecochloris</taxon>
    </lineage>
</organism>
<evidence type="ECO:0000256" key="3">
    <source>
        <dbReference type="ARBA" id="ARBA00022452"/>
    </source>
</evidence>
<comment type="subcellular location">
    <subcellularLocation>
        <location evidence="1 8">Cell outer membrane</location>
        <topology evidence="1 8">Multi-pass membrane protein</topology>
    </subcellularLocation>
</comment>
<keyword evidence="4 8" id="KW-0812">Transmembrane</keyword>
<feature type="domain" description="TonB-dependent receptor plug" evidence="12">
    <location>
        <begin position="63"/>
        <end position="152"/>
    </location>
</feature>
<dbReference type="EMBL" id="DSBW01000090">
    <property type="protein sequence ID" value="HED30855.1"/>
    <property type="molecule type" value="Genomic_DNA"/>
</dbReference>
<evidence type="ECO:0000256" key="2">
    <source>
        <dbReference type="ARBA" id="ARBA00022448"/>
    </source>
</evidence>
<sequence length="698" mass="78088">MCKYRRCLPAALALLAVIGFSGFQESNAQETPADTQSSVPVAVKEFQFETIVVTADAIDDEQQEIESRELRTHKVVDLAEILSDELVEVQMIRKSGYGNEVSVRGFGQENIRVLLDGGILEGACGSRKDPSLSHINMLTVQKLTVQQGPFDVTKPGCLGGYIDVVTRKPEQGFHGELLGKVGSYGFYSGGFTTTGGSDKVQWLFGYNFSESGQYKDGDGNRLWSVREGQAASYTDEGRDVESFQKHDAWGKLQFTPNENSTILLEHSYGKANDILTPRVVFDTEEELTNLTKASWEIRNLGKLSETLTLSVYRNEVDHSPFQEYRNVEVPKNNEVESVITGGAIQNVTETDFATLTYGIDWYHRDWWGDVYNSVTGQKLNDVLIPSVRSLNLGGYVKMDKTFDRLSLGLGLRYDRFRQEADEELKFTSAVTDVNRNVDHLFGGHLSFRYVLNDDAMLFGGVGRSYRTPTSSERYIQGNPKFFGNPDLKPTANTEFDMGFLYEFKGVKVQAKGFYSSLDDYIYQENSVAGYKSYTNIDAHIWGGDVKASVDLSDVFSLEGGIAYQKGVKESFPDNNSDKDLGQMAPLKGMLALNYNSNETLREQDRGLFGSIEWVHSNASKNVDTDAGEQPLDSWDIINLRMGYRYKSYRFNVGMDNVFDQQYTVANSYEWDVIGGTGANPAIVNEPGRFVYATVGYAW</sequence>
<comment type="caution">
    <text evidence="13">The sequence shown here is derived from an EMBL/GenBank/DDBJ whole genome shotgun (WGS) entry which is preliminary data.</text>
</comment>
<dbReference type="SUPFAM" id="SSF56935">
    <property type="entry name" value="Porins"/>
    <property type="match status" value="1"/>
</dbReference>
<dbReference type="Gene3D" id="2.40.170.20">
    <property type="entry name" value="TonB-dependent receptor, beta-barrel domain"/>
    <property type="match status" value="1"/>
</dbReference>
<evidence type="ECO:0000256" key="7">
    <source>
        <dbReference type="ARBA" id="ARBA00023237"/>
    </source>
</evidence>
<evidence type="ECO:0000256" key="8">
    <source>
        <dbReference type="PROSITE-ProRule" id="PRU01360"/>
    </source>
</evidence>
<dbReference type="PROSITE" id="PS52016">
    <property type="entry name" value="TONB_DEPENDENT_REC_3"/>
    <property type="match status" value="1"/>
</dbReference>
<evidence type="ECO:0000256" key="10">
    <source>
        <dbReference type="SAM" id="SignalP"/>
    </source>
</evidence>
<keyword evidence="3 8" id="KW-1134">Transmembrane beta strand</keyword>
<dbReference type="GO" id="GO:0044718">
    <property type="term" value="P:siderophore transmembrane transport"/>
    <property type="evidence" value="ECO:0007669"/>
    <property type="project" value="TreeGrafter"/>
</dbReference>
<dbReference type="GO" id="GO:0009279">
    <property type="term" value="C:cell outer membrane"/>
    <property type="evidence" value="ECO:0007669"/>
    <property type="project" value="UniProtKB-SubCell"/>
</dbReference>
<dbReference type="InterPro" id="IPR039426">
    <property type="entry name" value="TonB-dep_rcpt-like"/>
</dbReference>
<evidence type="ECO:0000256" key="6">
    <source>
        <dbReference type="ARBA" id="ARBA00023136"/>
    </source>
</evidence>
<protein>
    <submittedName>
        <fullName evidence="13">TonB-dependent receptor</fullName>
    </submittedName>
</protein>
<comment type="similarity">
    <text evidence="8 9">Belongs to the TonB-dependent receptor family.</text>
</comment>
<keyword evidence="13" id="KW-0675">Receptor</keyword>
<gene>
    <name evidence="13" type="ORF">ENN50_04055</name>
</gene>
<evidence type="ECO:0000259" key="12">
    <source>
        <dbReference type="Pfam" id="PF07715"/>
    </source>
</evidence>
<dbReference type="CDD" id="cd01347">
    <property type="entry name" value="ligand_gated_channel"/>
    <property type="match status" value="1"/>
</dbReference>
<keyword evidence="6 8" id="KW-0472">Membrane</keyword>
<keyword evidence="10" id="KW-0732">Signal</keyword>
<dbReference type="InterPro" id="IPR000531">
    <property type="entry name" value="Beta-barrel_TonB"/>
</dbReference>
<evidence type="ECO:0000313" key="13">
    <source>
        <dbReference type="EMBL" id="HED30855.1"/>
    </source>
</evidence>
<evidence type="ECO:0000256" key="4">
    <source>
        <dbReference type="ARBA" id="ARBA00022692"/>
    </source>
</evidence>
<dbReference type="InterPro" id="IPR036942">
    <property type="entry name" value="Beta-barrel_TonB_sf"/>
</dbReference>
<feature type="domain" description="TonB-dependent receptor-like beta-barrel" evidence="11">
    <location>
        <begin position="287"/>
        <end position="657"/>
    </location>
</feature>
<dbReference type="Pfam" id="PF00593">
    <property type="entry name" value="TonB_dep_Rec_b-barrel"/>
    <property type="match status" value="1"/>
</dbReference>
<reference evidence="13" key="1">
    <citation type="journal article" date="2020" name="mSystems">
        <title>Genome- and Community-Level Interaction Insights into Carbon Utilization and Element Cycling Functions of Hydrothermarchaeota in Hydrothermal Sediment.</title>
        <authorList>
            <person name="Zhou Z."/>
            <person name="Liu Y."/>
            <person name="Xu W."/>
            <person name="Pan J."/>
            <person name="Luo Z.H."/>
            <person name="Li M."/>
        </authorList>
    </citation>
    <scope>NUCLEOTIDE SEQUENCE [LARGE SCALE GENOMIC DNA]</scope>
    <source>
        <strain evidence="13">SpSt-1181</strain>
    </source>
</reference>
<dbReference type="InterPro" id="IPR037066">
    <property type="entry name" value="Plug_dom_sf"/>
</dbReference>
<dbReference type="Gene3D" id="2.170.130.10">
    <property type="entry name" value="TonB-dependent receptor, plug domain"/>
    <property type="match status" value="1"/>
</dbReference>
<dbReference type="PANTHER" id="PTHR30069:SF49">
    <property type="entry name" value="OUTER MEMBRANE PROTEIN C"/>
    <property type="match status" value="1"/>
</dbReference>
<dbReference type="InterPro" id="IPR012910">
    <property type="entry name" value="Plug_dom"/>
</dbReference>
<dbReference type="AlphaFoldDB" id="A0A831SRC8"/>
<evidence type="ECO:0000259" key="11">
    <source>
        <dbReference type="Pfam" id="PF00593"/>
    </source>
</evidence>
<evidence type="ECO:0000256" key="1">
    <source>
        <dbReference type="ARBA" id="ARBA00004571"/>
    </source>
</evidence>
<dbReference type="PANTHER" id="PTHR30069">
    <property type="entry name" value="TONB-DEPENDENT OUTER MEMBRANE RECEPTOR"/>
    <property type="match status" value="1"/>
</dbReference>
<dbReference type="Proteomes" id="UP000886335">
    <property type="component" value="Unassembled WGS sequence"/>
</dbReference>
<keyword evidence="7 8" id="KW-0998">Cell outer membrane</keyword>
<dbReference type="Pfam" id="PF07715">
    <property type="entry name" value="Plug"/>
    <property type="match status" value="1"/>
</dbReference>